<dbReference type="PRINTS" id="PR00364">
    <property type="entry name" value="DISEASERSIST"/>
</dbReference>
<dbReference type="HOGENOM" id="CLU_001561_5_1_1"/>
<dbReference type="InterPro" id="IPR058192">
    <property type="entry name" value="WHD_ROQ1-like"/>
</dbReference>
<evidence type="ECO:0000256" key="3">
    <source>
        <dbReference type="ARBA" id="ARBA00022821"/>
    </source>
</evidence>
<accession>A0A0C3XHP2</accession>
<dbReference type="SUPFAM" id="SSF52058">
    <property type="entry name" value="L domain-like"/>
    <property type="match status" value="1"/>
</dbReference>
<dbReference type="PaxDb" id="3880-AES96527"/>
<sequence>MAFQSFPSSFSSSSSFSYGFNYDVFLNFCGDDTRFHFTGNLYKALCDKGIRVFIDDKELQRGDKITPSLIKAIEDSRIAIPVFSKNYAFSSFCLDELVNIIDGFSAKGRLVLPVFYDVDPSHVRHQIGSYGEAIAMHEARLKRDKEMYIDNMDRLQKWKTALNQAANLSGYHFNHGNEYEHEFIGRIMKEVAKKINRDLLHVADYAVGLESRLLQVNSLLSVESNNGVYMVGIHGIGGIGKTTLARAIYNLIADQFECLCFLHDVRENSSKHGLEHLQERLLSKTIGLDIKLGHVSEGIPIIKQRLQQKKVLLILDDVDEQKQLQVMVGEPDWFGPGSRVIITTRDKHLLTSHGIDRIYEVDGLNGEEALELLRWKTFKNNKVDSSFEYILKYVVTYASGLPLALEVVGSNLFGKNIEEWKSTFDRYEWIPGKRIHKILKVSFDSLEEDEKSVFLDIACCFKGYDLTEVEFILCAHYGKCIKYHIGVLVEKSLIKINQWGYVTLHHLIEDMGKEIVRKESPKHPGKRSRLWFHEDIVQVLEENMGTTEIEIVYLDFPLFEEVVEWKGDEFKKMINLKTLIIKNGHFSKGPKHLPNSLRVLEWHRYPSLSIPSNFYQKKLSICKLGESFFTTFELHGSLKKFVNMRELNLDNCKYLTHIFDVSCLPNLEKISFRHCENLMTIDSSVGFLNKLKIIRADGCLKLMSFPPMELTSLQRLELSFCDSLECFPEILGEMENITEIVLEGTSIEELSYSFQNLTGLRKLQIRRSGVLRLPSNILMMPKLSYILVEGILLLPNKNDNLSSSTSSNVEILRLPNCNLSDEFLQTSLAWFANVIHLDLSRNSFTILPEFIKECHFLITLNLNDCTCLREIRGIPPNLKRLSALQCESLSSSCRSMLLNQELHEAGSTDFCLPGTSPIPEWFQHQTRGSSISFWFRNNVPSVSLFVALKPMRNECINYGFLPLATINLTINGHKFDLRCPPDGIRLMMSLGHTYLSDMQLHEMDLESKLEEELLRNEWVHVEVLFKHQMKKTLLIESGIHLFKQKSSMEDIQFNNP</sequence>
<organism evidence="6 8">
    <name type="scientific">Medicago truncatula</name>
    <name type="common">Barrel medic</name>
    <name type="synonym">Medicago tribuloides</name>
    <dbReference type="NCBI Taxonomy" id="3880"/>
    <lineage>
        <taxon>Eukaryota</taxon>
        <taxon>Viridiplantae</taxon>
        <taxon>Streptophyta</taxon>
        <taxon>Embryophyta</taxon>
        <taxon>Tracheophyta</taxon>
        <taxon>Spermatophyta</taxon>
        <taxon>Magnoliopsida</taxon>
        <taxon>eudicotyledons</taxon>
        <taxon>Gunneridae</taxon>
        <taxon>Pentapetalae</taxon>
        <taxon>rosids</taxon>
        <taxon>fabids</taxon>
        <taxon>Fabales</taxon>
        <taxon>Fabaceae</taxon>
        <taxon>Papilionoideae</taxon>
        <taxon>50 kb inversion clade</taxon>
        <taxon>NPAAA clade</taxon>
        <taxon>Hologalegina</taxon>
        <taxon>IRL clade</taxon>
        <taxon>Trifolieae</taxon>
        <taxon>Medicago</taxon>
    </lineage>
</organism>
<dbReference type="Pfam" id="PF23282">
    <property type="entry name" value="WHD_ROQ1"/>
    <property type="match status" value="1"/>
</dbReference>
<dbReference type="InterPro" id="IPR027417">
    <property type="entry name" value="P-loop_NTPase"/>
</dbReference>
<dbReference type="SUPFAM" id="SSF52200">
    <property type="entry name" value="Toll/Interleukin receptor TIR domain"/>
    <property type="match status" value="1"/>
</dbReference>
<reference evidence="6 8" key="1">
    <citation type="journal article" date="2011" name="Nature">
        <title>The Medicago genome provides insight into the evolution of rhizobial symbioses.</title>
        <authorList>
            <person name="Young N.D."/>
            <person name="Debelle F."/>
            <person name="Oldroyd G.E."/>
            <person name="Geurts R."/>
            <person name="Cannon S.B."/>
            <person name="Udvardi M.K."/>
            <person name="Benedito V.A."/>
            <person name="Mayer K.F."/>
            <person name="Gouzy J."/>
            <person name="Schoof H."/>
            <person name="Van de Peer Y."/>
            <person name="Proost S."/>
            <person name="Cook D.R."/>
            <person name="Meyers B.C."/>
            <person name="Spannagl M."/>
            <person name="Cheung F."/>
            <person name="De Mita S."/>
            <person name="Krishnakumar V."/>
            <person name="Gundlach H."/>
            <person name="Zhou S."/>
            <person name="Mudge J."/>
            <person name="Bharti A.K."/>
            <person name="Murray J.D."/>
            <person name="Naoumkina M.A."/>
            <person name="Rosen B."/>
            <person name="Silverstein K.A."/>
            <person name="Tang H."/>
            <person name="Rombauts S."/>
            <person name="Zhao P.X."/>
            <person name="Zhou P."/>
            <person name="Barbe V."/>
            <person name="Bardou P."/>
            <person name="Bechner M."/>
            <person name="Bellec A."/>
            <person name="Berger A."/>
            <person name="Berges H."/>
            <person name="Bidwell S."/>
            <person name="Bisseling T."/>
            <person name="Choisne N."/>
            <person name="Couloux A."/>
            <person name="Denny R."/>
            <person name="Deshpande S."/>
            <person name="Dai X."/>
            <person name="Doyle J.J."/>
            <person name="Dudez A.M."/>
            <person name="Farmer A.D."/>
            <person name="Fouteau S."/>
            <person name="Franken C."/>
            <person name="Gibelin C."/>
            <person name="Gish J."/>
            <person name="Goldstein S."/>
            <person name="Gonzalez A.J."/>
            <person name="Green P.J."/>
            <person name="Hallab A."/>
            <person name="Hartog M."/>
            <person name="Hua A."/>
            <person name="Humphray S.J."/>
            <person name="Jeong D.H."/>
            <person name="Jing Y."/>
            <person name="Jocker A."/>
            <person name="Kenton S.M."/>
            <person name="Kim D.J."/>
            <person name="Klee K."/>
            <person name="Lai H."/>
            <person name="Lang C."/>
            <person name="Lin S."/>
            <person name="Macmil S.L."/>
            <person name="Magdelenat G."/>
            <person name="Matthews L."/>
            <person name="McCorrison J."/>
            <person name="Monaghan E.L."/>
            <person name="Mun J.H."/>
            <person name="Najar F.Z."/>
            <person name="Nicholson C."/>
            <person name="Noirot C."/>
            <person name="O'Bleness M."/>
            <person name="Paule C.R."/>
            <person name="Poulain J."/>
            <person name="Prion F."/>
            <person name="Qin B."/>
            <person name="Qu C."/>
            <person name="Retzel E.F."/>
            <person name="Riddle C."/>
            <person name="Sallet E."/>
            <person name="Samain S."/>
            <person name="Samson N."/>
            <person name="Sanders I."/>
            <person name="Saurat O."/>
            <person name="Scarpelli C."/>
            <person name="Schiex T."/>
            <person name="Segurens B."/>
            <person name="Severin A.J."/>
            <person name="Sherrier D.J."/>
            <person name="Shi R."/>
            <person name="Sims S."/>
            <person name="Singer S.R."/>
            <person name="Sinharoy S."/>
            <person name="Sterck L."/>
            <person name="Viollet A."/>
            <person name="Wang B.B."/>
            <person name="Wang K."/>
            <person name="Wang M."/>
            <person name="Wang X."/>
            <person name="Warfsmann J."/>
            <person name="Weissenbach J."/>
            <person name="White D.D."/>
            <person name="White J.D."/>
            <person name="Wiley G.B."/>
            <person name="Wincker P."/>
            <person name="Xing Y."/>
            <person name="Yang L."/>
            <person name="Yao Z."/>
            <person name="Ying F."/>
            <person name="Zhai J."/>
            <person name="Zhou L."/>
            <person name="Zuber A."/>
            <person name="Denarie J."/>
            <person name="Dixon R.A."/>
            <person name="May G.D."/>
            <person name="Schwartz D.C."/>
            <person name="Rogers J."/>
            <person name="Quetier F."/>
            <person name="Town C.D."/>
            <person name="Roe B.A."/>
        </authorList>
    </citation>
    <scope>NUCLEOTIDE SEQUENCE [LARGE SCALE GENOMIC DNA]</scope>
    <source>
        <strain evidence="6">A17</strain>
        <strain evidence="7 8">cv. Jemalong A17</strain>
    </source>
</reference>
<reference evidence="6 8" key="2">
    <citation type="journal article" date="2014" name="BMC Genomics">
        <title>An improved genome release (version Mt4.0) for the model legume Medicago truncatula.</title>
        <authorList>
            <person name="Tang H."/>
            <person name="Krishnakumar V."/>
            <person name="Bidwell S."/>
            <person name="Rosen B."/>
            <person name="Chan A."/>
            <person name="Zhou S."/>
            <person name="Gentzbittel L."/>
            <person name="Childs K.L."/>
            <person name="Yandell M."/>
            <person name="Gundlach H."/>
            <person name="Mayer K.F."/>
            <person name="Schwartz D.C."/>
            <person name="Town C.D."/>
        </authorList>
    </citation>
    <scope>GENOME REANNOTATION</scope>
    <source>
        <strain evidence="7 8">cv. Jemalong A17</strain>
    </source>
</reference>
<dbReference type="Pfam" id="PF23286">
    <property type="entry name" value="LRR_13"/>
    <property type="match status" value="1"/>
</dbReference>
<dbReference type="eggNOG" id="ENOG502QQJE">
    <property type="taxonomic scope" value="Eukaryota"/>
</dbReference>
<evidence type="ECO:0000313" key="8">
    <source>
        <dbReference type="Proteomes" id="UP000002051"/>
    </source>
</evidence>
<evidence type="ECO:0000256" key="4">
    <source>
        <dbReference type="ARBA" id="ARBA00023027"/>
    </source>
</evidence>
<dbReference type="OrthoDB" id="1357022at2759"/>
<keyword evidence="8" id="KW-1185">Reference proteome</keyword>
<feature type="domain" description="TIR" evidence="5">
    <location>
        <begin position="20"/>
        <end position="195"/>
    </location>
</feature>
<dbReference type="InterPro" id="IPR058546">
    <property type="entry name" value="RPS4B/Roq1-like_LRR"/>
</dbReference>
<dbReference type="Gene3D" id="3.80.10.10">
    <property type="entry name" value="Ribonuclease Inhibitor"/>
    <property type="match status" value="2"/>
</dbReference>
<dbReference type="GO" id="GO:0007165">
    <property type="term" value="P:signal transduction"/>
    <property type="evidence" value="ECO:0007669"/>
    <property type="project" value="InterPro"/>
</dbReference>
<evidence type="ECO:0000256" key="2">
    <source>
        <dbReference type="ARBA" id="ARBA00022737"/>
    </source>
</evidence>
<dbReference type="GO" id="GO:0043531">
    <property type="term" value="F:ADP binding"/>
    <property type="evidence" value="ECO:0007669"/>
    <property type="project" value="InterPro"/>
</dbReference>
<dbReference type="KEGG" id="mtr:11414724"/>
<name>G7K9Q6_MEDTR</name>
<dbReference type="PANTHER" id="PTHR11017">
    <property type="entry name" value="LEUCINE-RICH REPEAT-CONTAINING PROTEIN"/>
    <property type="match status" value="1"/>
</dbReference>
<dbReference type="AlphaFoldDB" id="G7K9Q6"/>
<dbReference type="GO" id="GO:0006952">
    <property type="term" value="P:defense response"/>
    <property type="evidence" value="ECO:0007669"/>
    <property type="project" value="UniProtKB-KW"/>
</dbReference>
<keyword evidence="2" id="KW-0677">Repeat</keyword>
<dbReference type="InterPro" id="IPR003593">
    <property type="entry name" value="AAA+_ATPase"/>
</dbReference>
<dbReference type="EMBL" id="CM001221">
    <property type="protein sequence ID" value="AES96527.2"/>
    <property type="molecule type" value="Genomic_DNA"/>
</dbReference>
<dbReference type="EnsemblPlants" id="AES96527">
    <property type="protein sequence ID" value="AES96527"/>
    <property type="gene ID" value="MTR_5g038180"/>
</dbReference>
<dbReference type="Pfam" id="PF00931">
    <property type="entry name" value="NB-ARC"/>
    <property type="match status" value="1"/>
</dbReference>
<dbReference type="SMART" id="SM00255">
    <property type="entry name" value="TIR"/>
    <property type="match status" value="1"/>
</dbReference>
<keyword evidence="1" id="KW-0433">Leucine-rich repeat</keyword>
<dbReference type="InterPro" id="IPR036390">
    <property type="entry name" value="WH_DNA-bd_sf"/>
</dbReference>
<dbReference type="PROSITE" id="PS50104">
    <property type="entry name" value="TIR"/>
    <property type="match status" value="1"/>
</dbReference>
<dbReference type="PANTHER" id="PTHR11017:SF219">
    <property type="entry name" value="ARCHAEAL ATPASE"/>
    <property type="match status" value="1"/>
</dbReference>
<dbReference type="InterPro" id="IPR042197">
    <property type="entry name" value="Apaf_helical"/>
</dbReference>
<reference evidence="7" key="3">
    <citation type="submission" date="2015-04" db="UniProtKB">
        <authorList>
            <consortium name="EnsemblPlants"/>
        </authorList>
    </citation>
    <scope>IDENTIFICATION</scope>
    <source>
        <strain evidence="7">cv. Jemalong A17</strain>
    </source>
</reference>
<dbReference type="Pfam" id="PF01582">
    <property type="entry name" value="TIR"/>
    <property type="match status" value="1"/>
</dbReference>
<dbReference type="InterPro" id="IPR044974">
    <property type="entry name" value="Disease_R_plants"/>
</dbReference>
<protein>
    <submittedName>
        <fullName evidence="6">Disease resistance protein</fullName>
    </submittedName>
</protein>
<keyword evidence="4" id="KW-0520">NAD</keyword>
<dbReference type="InterPro" id="IPR032675">
    <property type="entry name" value="LRR_dom_sf"/>
</dbReference>
<dbReference type="SMART" id="SM00382">
    <property type="entry name" value="AAA"/>
    <property type="match status" value="1"/>
</dbReference>
<evidence type="ECO:0000313" key="6">
    <source>
        <dbReference type="EMBL" id="AES96527.2"/>
    </source>
</evidence>
<evidence type="ECO:0000256" key="1">
    <source>
        <dbReference type="ARBA" id="ARBA00022614"/>
    </source>
</evidence>
<keyword evidence="3" id="KW-0611">Plant defense</keyword>
<proteinExistence type="predicted"/>
<gene>
    <name evidence="7" type="primary">11414724</name>
    <name evidence="6" type="ordered locus">MTR_5g038180</name>
</gene>
<dbReference type="FunFam" id="3.40.50.10140:FF:000007">
    <property type="entry name" value="Disease resistance protein (TIR-NBS-LRR class)"/>
    <property type="match status" value="1"/>
</dbReference>
<dbReference type="InterPro" id="IPR000157">
    <property type="entry name" value="TIR_dom"/>
</dbReference>
<accession>G7K9Q6</accession>
<evidence type="ECO:0000259" key="5">
    <source>
        <dbReference type="PROSITE" id="PS50104"/>
    </source>
</evidence>
<dbReference type="SUPFAM" id="SSF46785">
    <property type="entry name" value="Winged helix' DNA-binding domain"/>
    <property type="match status" value="1"/>
</dbReference>
<dbReference type="SUPFAM" id="SSF52540">
    <property type="entry name" value="P-loop containing nucleoside triphosphate hydrolases"/>
    <property type="match status" value="1"/>
</dbReference>
<dbReference type="Gene3D" id="3.40.50.10140">
    <property type="entry name" value="Toll/interleukin-1 receptor homology (TIR) domain"/>
    <property type="match status" value="1"/>
</dbReference>
<dbReference type="InterPro" id="IPR002182">
    <property type="entry name" value="NB-ARC"/>
</dbReference>
<dbReference type="Proteomes" id="UP000002051">
    <property type="component" value="Chromosome 5"/>
</dbReference>
<evidence type="ECO:0000313" key="7">
    <source>
        <dbReference type="EnsemblPlants" id="AES96527"/>
    </source>
</evidence>
<dbReference type="InterPro" id="IPR035897">
    <property type="entry name" value="Toll_tir_struct_dom_sf"/>
</dbReference>
<dbReference type="Gene3D" id="1.10.8.430">
    <property type="entry name" value="Helical domain of apoptotic protease-activating factors"/>
    <property type="match status" value="1"/>
</dbReference>
<dbReference type="Gene3D" id="3.40.50.300">
    <property type="entry name" value="P-loop containing nucleotide triphosphate hydrolases"/>
    <property type="match status" value="1"/>
</dbReference>